<protein>
    <submittedName>
        <fullName evidence="1">Uncharacterized protein</fullName>
    </submittedName>
</protein>
<organism evidence="1 2">
    <name type="scientific">Paenibacillus profundus</name>
    <dbReference type="NCBI Taxonomy" id="1173085"/>
    <lineage>
        <taxon>Bacteria</taxon>
        <taxon>Bacillati</taxon>
        <taxon>Bacillota</taxon>
        <taxon>Bacilli</taxon>
        <taxon>Bacillales</taxon>
        <taxon>Paenibacillaceae</taxon>
        <taxon>Paenibacillus</taxon>
    </lineage>
</organism>
<dbReference type="EMBL" id="JAJNBZ010000003">
    <property type="protein sequence ID" value="MCE5168833.1"/>
    <property type="molecule type" value="Genomic_DNA"/>
</dbReference>
<dbReference type="RefSeq" id="WP_233696001.1">
    <property type="nucleotide sequence ID" value="NZ_JAJNBZ010000003.1"/>
</dbReference>
<reference evidence="1 2" key="1">
    <citation type="submission" date="2021-11" db="EMBL/GenBank/DDBJ databases">
        <title>Draft genome sequence of Paenibacillus profundus YoMME, a new Gram-positive bacteria with exoelectrogenic properties.</title>
        <authorList>
            <person name="Hubenova Y."/>
            <person name="Hubenova E."/>
            <person name="Manasiev Y."/>
            <person name="Peykov S."/>
            <person name="Mitov M."/>
        </authorList>
    </citation>
    <scope>NUCLEOTIDE SEQUENCE [LARGE SCALE GENOMIC DNA]</scope>
    <source>
        <strain evidence="1 2">YoMME</strain>
    </source>
</reference>
<keyword evidence="2" id="KW-1185">Reference proteome</keyword>
<accession>A0ABS8YEG1</accession>
<proteinExistence type="predicted"/>
<feature type="non-terminal residue" evidence="1">
    <location>
        <position position="76"/>
    </location>
</feature>
<dbReference type="Proteomes" id="UP001199916">
    <property type="component" value="Unassembled WGS sequence"/>
</dbReference>
<name>A0ABS8YEG1_9BACL</name>
<gene>
    <name evidence="1" type="ORF">LQV63_05850</name>
</gene>
<comment type="caution">
    <text evidence="1">The sequence shown here is derived from an EMBL/GenBank/DDBJ whole genome shotgun (WGS) entry which is preliminary data.</text>
</comment>
<sequence length="76" mass="8494">MTADNGELLNTKHIWKLNRHRILHSPSRSGAHVGSAYTALLPLQVHATFSVLKSSLFEHEAYLEAESTSNLAFTFE</sequence>
<evidence type="ECO:0000313" key="2">
    <source>
        <dbReference type="Proteomes" id="UP001199916"/>
    </source>
</evidence>
<evidence type="ECO:0000313" key="1">
    <source>
        <dbReference type="EMBL" id="MCE5168833.1"/>
    </source>
</evidence>